<evidence type="ECO:0000259" key="1">
    <source>
        <dbReference type="Pfam" id="PF00156"/>
    </source>
</evidence>
<accession>A0A558J6C5</accession>
<name>A0A558J6C5_9GAMM</name>
<dbReference type="Gene3D" id="3.40.50.2020">
    <property type="match status" value="1"/>
</dbReference>
<organism evidence="2 3">
    <name type="scientific">Vreelandella titanicae</name>
    <dbReference type="NCBI Taxonomy" id="664683"/>
    <lineage>
        <taxon>Bacteria</taxon>
        <taxon>Pseudomonadati</taxon>
        <taxon>Pseudomonadota</taxon>
        <taxon>Gammaproteobacteria</taxon>
        <taxon>Oceanospirillales</taxon>
        <taxon>Halomonadaceae</taxon>
        <taxon>Vreelandella</taxon>
    </lineage>
</organism>
<dbReference type="Proteomes" id="UP000317288">
    <property type="component" value="Unassembled WGS sequence"/>
</dbReference>
<gene>
    <name evidence="2" type="ORF">FQP89_14285</name>
</gene>
<protein>
    <submittedName>
        <fullName evidence="2">Phosphoribosyltransferase</fullName>
    </submittedName>
</protein>
<reference evidence="2 3" key="1">
    <citation type="submission" date="2019-07" db="EMBL/GenBank/DDBJ databases">
        <title>Diversity of Bacteria from Kongsfjorden, Arctic.</title>
        <authorList>
            <person name="Yu Y."/>
        </authorList>
    </citation>
    <scope>NUCLEOTIDE SEQUENCE [LARGE SCALE GENOMIC DNA]</scope>
    <source>
        <strain evidence="2 3">SM1922</strain>
    </source>
</reference>
<proteinExistence type="predicted"/>
<dbReference type="InterPro" id="IPR029057">
    <property type="entry name" value="PRTase-like"/>
</dbReference>
<keyword evidence="2" id="KW-0328">Glycosyltransferase</keyword>
<comment type="caution">
    <text evidence="2">The sequence shown here is derived from an EMBL/GenBank/DDBJ whole genome shotgun (WGS) entry which is preliminary data.</text>
</comment>
<dbReference type="SUPFAM" id="SSF53271">
    <property type="entry name" value="PRTase-like"/>
    <property type="match status" value="1"/>
</dbReference>
<dbReference type="EMBL" id="VNFE01000004">
    <property type="protein sequence ID" value="TVU89173.1"/>
    <property type="molecule type" value="Genomic_DNA"/>
</dbReference>
<evidence type="ECO:0000313" key="2">
    <source>
        <dbReference type="EMBL" id="TVU89173.1"/>
    </source>
</evidence>
<sequence>MNYKSYGDLSEDIAASLFKVHGKGYDLVVGIPRSGMIPASMIALGLHIDVVGLPEFIANRPLKTRLRRKAESGPGVAWDAKKVLLVDDSVITGKTAQEARDAIPDNCPCLIDTLAIYADPDGKQYVDIHFYTLESPRAFQWNLFTPAMLSRACVDIDGVLCVDPTAYQNDDGAQYIAFLKNAELLFLPAGRIGCLVTNRLEKYRRQTETWLKQQGIEYERLVMLDLPSKAERQRQGVHSTHKGLFYKNSDYTFFIESGASQATSIAKISGKAVYCCEDNRVYTTASNTSAKKEQHGYTKRLLRAAKRRIASGLPRPLKTALKERWKPNKA</sequence>
<keyword evidence="2" id="KW-0808">Transferase</keyword>
<feature type="domain" description="Phosphoribosyltransferase" evidence="1">
    <location>
        <begin position="9"/>
        <end position="144"/>
    </location>
</feature>
<dbReference type="Pfam" id="PF00156">
    <property type="entry name" value="Pribosyltran"/>
    <property type="match status" value="1"/>
</dbReference>
<dbReference type="RefSeq" id="WP_144812235.1">
    <property type="nucleotide sequence ID" value="NZ_VNFE01000004.1"/>
</dbReference>
<evidence type="ECO:0000313" key="3">
    <source>
        <dbReference type="Proteomes" id="UP000317288"/>
    </source>
</evidence>
<dbReference type="AlphaFoldDB" id="A0A558J6C5"/>
<dbReference type="CDD" id="cd06223">
    <property type="entry name" value="PRTases_typeI"/>
    <property type="match status" value="1"/>
</dbReference>
<dbReference type="GO" id="GO:0016757">
    <property type="term" value="F:glycosyltransferase activity"/>
    <property type="evidence" value="ECO:0007669"/>
    <property type="project" value="UniProtKB-KW"/>
</dbReference>
<dbReference type="InterPro" id="IPR000836">
    <property type="entry name" value="PRTase_dom"/>
</dbReference>